<dbReference type="InterPro" id="IPR015815">
    <property type="entry name" value="HIBADH-related"/>
</dbReference>
<dbReference type="InterPro" id="IPR006115">
    <property type="entry name" value="6PGDH_NADP-bd"/>
</dbReference>
<feature type="domain" description="6-phosphogluconate dehydrogenase NADP-binding" evidence="3">
    <location>
        <begin position="3"/>
        <end position="163"/>
    </location>
</feature>
<dbReference type="SUPFAM" id="SSF51735">
    <property type="entry name" value="NAD(P)-binding Rossmann-fold domains"/>
    <property type="match status" value="1"/>
</dbReference>
<dbReference type="Gene3D" id="1.10.1040.10">
    <property type="entry name" value="N-(1-d-carboxylethyl)-l-norvaline Dehydrogenase, domain 2"/>
    <property type="match status" value="1"/>
</dbReference>
<organism evidence="5">
    <name type="scientific">hydrothermal vent metagenome</name>
    <dbReference type="NCBI Taxonomy" id="652676"/>
    <lineage>
        <taxon>unclassified sequences</taxon>
        <taxon>metagenomes</taxon>
        <taxon>ecological metagenomes</taxon>
    </lineage>
</organism>
<protein>
    <recommendedName>
        <fullName evidence="6">3-hydroxyisobutyrate dehydrogenase</fullName>
    </recommendedName>
</protein>
<dbReference type="InterPro" id="IPR002204">
    <property type="entry name" value="3-OH-isobutyrate_DH-rel_CS"/>
</dbReference>
<dbReference type="PIRSF" id="PIRSF000103">
    <property type="entry name" value="HIBADH"/>
    <property type="match status" value="1"/>
</dbReference>
<evidence type="ECO:0000259" key="4">
    <source>
        <dbReference type="Pfam" id="PF14833"/>
    </source>
</evidence>
<dbReference type="InterPro" id="IPR029154">
    <property type="entry name" value="HIBADH-like_NADP-bd"/>
</dbReference>
<evidence type="ECO:0000256" key="2">
    <source>
        <dbReference type="ARBA" id="ARBA00023027"/>
    </source>
</evidence>
<dbReference type="PANTHER" id="PTHR43580:SF2">
    <property type="entry name" value="CYTOKINE-LIKE NUCLEAR FACTOR N-PAC"/>
    <property type="match status" value="1"/>
</dbReference>
<evidence type="ECO:0000259" key="3">
    <source>
        <dbReference type="Pfam" id="PF03446"/>
    </source>
</evidence>
<evidence type="ECO:0000256" key="1">
    <source>
        <dbReference type="ARBA" id="ARBA00023002"/>
    </source>
</evidence>
<dbReference type="Gene3D" id="3.40.50.720">
    <property type="entry name" value="NAD(P)-binding Rossmann-like Domain"/>
    <property type="match status" value="1"/>
</dbReference>
<dbReference type="PROSITE" id="PS00895">
    <property type="entry name" value="3_HYDROXYISOBUT_DH"/>
    <property type="match status" value="1"/>
</dbReference>
<dbReference type="Pfam" id="PF03446">
    <property type="entry name" value="NAD_binding_2"/>
    <property type="match status" value="1"/>
</dbReference>
<dbReference type="GO" id="GO:0016491">
    <property type="term" value="F:oxidoreductase activity"/>
    <property type="evidence" value="ECO:0007669"/>
    <property type="project" value="UniProtKB-KW"/>
</dbReference>
<dbReference type="GO" id="GO:0051287">
    <property type="term" value="F:NAD binding"/>
    <property type="evidence" value="ECO:0007669"/>
    <property type="project" value="InterPro"/>
</dbReference>
<dbReference type="InterPro" id="IPR036291">
    <property type="entry name" value="NAD(P)-bd_dom_sf"/>
</dbReference>
<dbReference type="AlphaFoldDB" id="A0A3B0ZIC3"/>
<name>A0A3B0ZIC3_9ZZZZ</name>
<evidence type="ECO:0008006" key="6">
    <source>
        <dbReference type="Google" id="ProtNLM"/>
    </source>
</evidence>
<gene>
    <name evidence="5" type="ORF">MNBD_GAMMA22-2707</name>
</gene>
<dbReference type="EMBL" id="UOFS01000006">
    <property type="protein sequence ID" value="VAW91411.1"/>
    <property type="molecule type" value="Genomic_DNA"/>
</dbReference>
<sequence>MKNIAVLGLGAMGARMAENFLKSGYKLKIWNRTADKGGSLVKLGAQQFSTPSEAVKNVDVVISMLTDDKASQSVWLETKTGALSGLHKDTVVIECSTVTPQWSIELSNNIRAMDAQFIEAPVIGSRPQAENSQLIHLIGGEKNILKKVQDVLSVNSSAIHYIGSVGHAMSMKLAVNGLFGVQVAALSEMLGTLSRVGIDKNSTLSLLSKLPITSPALIGIGLGMSEDNYTPLFPVDLVEKDFSYLLQLAKDQSASIPMANAALDVYQKAQSSGFGDNNISGVVKMYL</sequence>
<keyword evidence="1" id="KW-0560">Oxidoreductase</keyword>
<dbReference type="InterPro" id="IPR013328">
    <property type="entry name" value="6PGD_dom2"/>
</dbReference>
<keyword evidence="2" id="KW-0520">NAD</keyword>
<proteinExistence type="predicted"/>
<dbReference type="Pfam" id="PF14833">
    <property type="entry name" value="NAD_binding_11"/>
    <property type="match status" value="1"/>
</dbReference>
<dbReference type="InterPro" id="IPR051265">
    <property type="entry name" value="HIBADH-related_NP60_sf"/>
</dbReference>
<dbReference type="GO" id="GO:0050661">
    <property type="term" value="F:NADP binding"/>
    <property type="evidence" value="ECO:0007669"/>
    <property type="project" value="InterPro"/>
</dbReference>
<reference evidence="5" key="1">
    <citation type="submission" date="2018-06" db="EMBL/GenBank/DDBJ databases">
        <authorList>
            <person name="Zhirakovskaya E."/>
        </authorList>
    </citation>
    <scope>NUCLEOTIDE SEQUENCE</scope>
</reference>
<dbReference type="SUPFAM" id="SSF48179">
    <property type="entry name" value="6-phosphogluconate dehydrogenase C-terminal domain-like"/>
    <property type="match status" value="1"/>
</dbReference>
<feature type="domain" description="3-hydroxyisobutyrate dehydrogenase-like NAD-binding" evidence="4">
    <location>
        <begin position="166"/>
        <end position="286"/>
    </location>
</feature>
<dbReference type="PANTHER" id="PTHR43580">
    <property type="entry name" value="OXIDOREDUCTASE GLYR1-RELATED"/>
    <property type="match status" value="1"/>
</dbReference>
<accession>A0A3B0ZIC3</accession>
<dbReference type="InterPro" id="IPR008927">
    <property type="entry name" value="6-PGluconate_DH-like_C_sf"/>
</dbReference>
<evidence type="ECO:0000313" key="5">
    <source>
        <dbReference type="EMBL" id="VAW91411.1"/>
    </source>
</evidence>